<dbReference type="OrthoDB" id="5021934at2"/>
<evidence type="ECO:0000313" key="1">
    <source>
        <dbReference type="EMBL" id="RFA12580.1"/>
    </source>
</evidence>
<evidence type="ECO:0000313" key="2">
    <source>
        <dbReference type="Proteomes" id="UP000256709"/>
    </source>
</evidence>
<dbReference type="RefSeq" id="WP_116283026.1">
    <property type="nucleotide sequence ID" value="NZ_NBXA01000021.1"/>
</dbReference>
<evidence type="ECO:0008006" key="3">
    <source>
        <dbReference type="Google" id="ProtNLM"/>
    </source>
</evidence>
<comment type="caution">
    <text evidence="1">The sequence shown here is derived from an EMBL/GenBank/DDBJ whole genome shotgun (WGS) entry which is preliminary data.</text>
</comment>
<name>A0A3E0VSL2_9MICO</name>
<protein>
    <recommendedName>
        <fullName evidence="3">Asp23/Gls24 family envelope stress response protein</fullName>
    </recommendedName>
</protein>
<gene>
    <name evidence="1" type="ORF">B7R21_09540</name>
</gene>
<organism evidence="1 2">
    <name type="scientific">Subtercola boreus</name>
    <dbReference type="NCBI Taxonomy" id="120213"/>
    <lineage>
        <taxon>Bacteria</taxon>
        <taxon>Bacillati</taxon>
        <taxon>Actinomycetota</taxon>
        <taxon>Actinomycetes</taxon>
        <taxon>Micrococcales</taxon>
        <taxon>Microbacteriaceae</taxon>
        <taxon>Subtercola</taxon>
    </lineage>
</organism>
<dbReference type="Proteomes" id="UP000256709">
    <property type="component" value="Unassembled WGS sequence"/>
</dbReference>
<accession>A0A3E0VSL2</accession>
<reference evidence="1 2" key="1">
    <citation type="submission" date="2017-04" db="EMBL/GenBank/DDBJ databases">
        <title>Comparative genome analysis of Subtercola boreus.</title>
        <authorList>
            <person name="Cho Y.-J."/>
            <person name="Cho A."/>
            <person name="Kim O.-S."/>
            <person name="Lee J.-I."/>
        </authorList>
    </citation>
    <scope>NUCLEOTIDE SEQUENCE [LARGE SCALE GENOMIC DNA]</scope>
    <source>
        <strain evidence="1 2">P27444</strain>
    </source>
</reference>
<sequence>MTTDSDLAQSLTAAVAATSGVTAVFPVKAILHAATEGIAGALDLPAPDVLVDVNRSEDVVTVTAHIGTSAGAPTPETLTAAATALKAAAAAEGIGDSMIFVKARLIAKPGADD</sequence>
<proteinExistence type="predicted"/>
<dbReference type="AlphaFoldDB" id="A0A3E0VSL2"/>
<dbReference type="EMBL" id="NBXA01000021">
    <property type="protein sequence ID" value="RFA12580.1"/>
    <property type="molecule type" value="Genomic_DNA"/>
</dbReference>